<gene>
    <name evidence="1" type="ORF">SAMN05216178_3706</name>
</gene>
<proteinExistence type="predicted"/>
<accession>A0A1H4QBR9</accession>
<dbReference type="InterPro" id="IPR016024">
    <property type="entry name" value="ARM-type_fold"/>
</dbReference>
<dbReference type="SUPFAM" id="SSF48371">
    <property type="entry name" value="ARM repeat"/>
    <property type="match status" value="1"/>
</dbReference>
<evidence type="ECO:0000313" key="2">
    <source>
        <dbReference type="Proteomes" id="UP000198982"/>
    </source>
</evidence>
<keyword evidence="2" id="KW-1185">Reference proteome</keyword>
<evidence type="ECO:0008006" key="3">
    <source>
        <dbReference type="Google" id="ProtNLM"/>
    </source>
</evidence>
<dbReference type="RefSeq" id="WP_092315856.1">
    <property type="nucleotide sequence ID" value="NZ_FNTJ01000001.1"/>
</dbReference>
<name>A0A1H4QBR9_9PSED</name>
<dbReference type="AlphaFoldDB" id="A0A1H4QBR9"/>
<dbReference type="Gene3D" id="1.25.10.10">
    <property type="entry name" value="Leucine-rich Repeat Variant"/>
    <property type="match status" value="2"/>
</dbReference>
<evidence type="ECO:0000313" key="1">
    <source>
        <dbReference type="EMBL" id="SEC17085.1"/>
    </source>
</evidence>
<dbReference type="InterPro" id="IPR011989">
    <property type="entry name" value="ARM-like"/>
</dbReference>
<dbReference type="EMBL" id="FNTJ01000001">
    <property type="protein sequence ID" value="SEC17085.1"/>
    <property type="molecule type" value="Genomic_DNA"/>
</dbReference>
<sequence length="447" mass="50080">MDDMDALIAAPPGWHYQLSDYEARRVREVLEELDRHSAWLELSRFGNGFVRQAAVRHLAAQPSAEALAVFLERLNDWVPQVRQEAAAALEGYLAPERAGLLLQSLTPLLALVGKQRADHGATLQRARSVLQLAQVREEVEEAFAGCRGKAARFVFELLLEEAPERAALLARALRHREVSVRQMAVDACAQLPATQAVPLLEEVMHSCGASVRVRALRLLLPLLDDPREYLSQSLLDPSGALRCLAHWAAPRHGLDPREVLRQRLQQPAPRNKRSWLGLLGLIKELQEPMADAMVRQALASPAPSVRLLALQTLGERGMAEQLAALDDPSDKVFNCALGLLHEQPWAVFDETLEQRLDQHWHDLPKARSWALLALKPGWRQLEYLLWRLGQGGSEADYWRETLAHWCDGRYGMFDPVTPKPLREAMVQRLQAMEAAGELPAGSVKRLL</sequence>
<dbReference type="Proteomes" id="UP000198982">
    <property type="component" value="Unassembled WGS sequence"/>
</dbReference>
<organism evidence="1 2">
    <name type="scientific">Pseudomonas saponiphila</name>
    <dbReference type="NCBI Taxonomy" id="556534"/>
    <lineage>
        <taxon>Bacteria</taxon>
        <taxon>Pseudomonadati</taxon>
        <taxon>Pseudomonadota</taxon>
        <taxon>Gammaproteobacteria</taxon>
        <taxon>Pseudomonadales</taxon>
        <taxon>Pseudomonadaceae</taxon>
        <taxon>Pseudomonas</taxon>
    </lineage>
</organism>
<reference evidence="2" key="1">
    <citation type="submission" date="2016-10" db="EMBL/GenBank/DDBJ databases">
        <authorList>
            <person name="Varghese N."/>
            <person name="Submissions S."/>
        </authorList>
    </citation>
    <scope>NUCLEOTIDE SEQUENCE [LARGE SCALE GENOMIC DNA]</scope>
    <source>
        <strain evidence="2">DSM 9751</strain>
    </source>
</reference>
<protein>
    <recommendedName>
        <fullName evidence="3">HEAT repeat</fullName>
    </recommendedName>
</protein>